<evidence type="ECO:0000313" key="2">
    <source>
        <dbReference type="EMBL" id="GAP89377.1"/>
    </source>
</evidence>
<evidence type="ECO:0000256" key="1">
    <source>
        <dbReference type="SAM" id="MobiDB-lite"/>
    </source>
</evidence>
<feature type="region of interest" description="Disordered" evidence="1">
    <location>
        <begin position="220"/>
        <end position="266"/>
    </location>
</feature>
<reference evidence="2" key="1">
    <citation type="submission" date="2016-03" db="EMBL/GenBank/DDBJ databases">
        <title>Draft genome sequence of Rosellinia necatrix.</title>
        <authorList>
            <person name="Kanematsu S."/>
        </authorList>
    </citation>
    <scope>NUCLEOTIDE SEQUENCE [LARGE SCALE GENOMIC DNA]</scope>
    <source>
        <strain evidence="2">W97</strain>
    </source>
</reference>
<accession>A0A1W2TM23</accession>
<gene>
    <name evidence="2" type="ORF">SAMD00023353_4000050</name>
</gene>
<dbReference type="OMA" id="YIGVGAW"/>
<name>A0A1W2TM23_ROSNE</name>
<keyword evidence="3" id="KW-1185">Reference proteome</keyword>
<dbReference type="EMBL" id="DF977485">
    <property type="protein sequence ID" value="GAP89377.1"/>
    <property type="molecule type" value="Genomic_DNA"/>
</dbReference>
<protein>
    <submittedName>
        <fullName evidence="2">Putative cell wall protein o-glucosyl hydrolase</fullName>
    </submittedName>
</protein>
<dbReference type="Proteomes" id="UP000054516">
    <property type="component" value="Unassembled WGS sequence"/>
</dbReference>
<dbReference type="STRING" id="77044.A0A1W2TM23"/>
<organism evidence="2">
    <name type="scientific">Rosellinia necatrix</name>
    <name type="common">White root-rot fungus</name>
    <dbReference type="NCBI Taxonomy" id="77044"/>
    <lineage>
        <taxon>Eukaryota</taxon>
        <taxon>Fungi</taxon>
        <taxon>Dikarya</taxon>
        <taxon>Ascomycota</taxon>
        <taxon>Pezizomycotina</taxon>
        <taxon>Sordariomycetes</taxon>
        <taxon>Xylariomycetidae</taxon>
        <taxon>Xylariales</taxon>
        <taxon>Xylariaceae</taxon>
        <taxon>Rosellinia</taxon>
    </lineage>
</organism>
<dbReference type="GO" id="GO:0016787">
    <property type="term" value="F:hydrolase activity"/>
    <property type="evidence" value="ECO:0007669"/>
    <property type="project" value="UniProtKB-KW"/>
</dbReference>
<proteinExistence type="predicted"/>
<feature type="compositionally biased region" description="Acidic residues" evidence="1">
    <location>
        <begin position="221"/>
        <end position="244"/>
    </location>
</feature>
<keyword evidence="2" id="KW-0378">Hydrolase</keyword>
<feature type="compositionally biased region" description="Low complexity" evidence="1">
    <location>
        <begin position="251"/>
        <end position="266"/>
    </location>
</feature>
<dbReference type="AlphaFoldDB" id="A0A1W2TM23"/>
<sequence length="470" mass="49282">MHYLRIKNRSNHAQTFQCHGYNGNKDLTIKANGNADIPAADGTSGAIIAVHEGVIGEQCEITKAGWQGNDTIDISNICGAGGNMTCQQVGDPAGKFKGHETFMQACNTAWHKLPQAKKDQLKGRVFLDSKGNVKRIGPPKDFQPLEQFVRTFANGRTYIGVGAWGGNKGNPEDNKQSAAGKGSKDILIVYSDGNAAPDPSKKFTGQSIMGAFGVMSAAGEDAAEGAEAEAEVDVGAEGAEEEATQAENPASEDAAVAEAEQEAQATDGAEVMMSAAAAAPKASGPGILLTNKSGKKNTYYFYDNYWNGNGEAGANFDHPLKHVELGANQTVYVPLSVNFKGRVQRGTQLPATWGEFQVKASNDGQAHGDISIQQGCDGAATVASTAGPNVSNGFTKNIVKGAPAAALKKKPNGETVLANTEGNWNGPGNQAAIDWAYKQLGHSKAYIKGGTGVPDIASKNNCLHFTFYVV</sequence>
<dbReference type="OrthoDB" id="5959761at2759"/>
<evidence type="ECO:0000313" key="3">
    <source>
        <dbReference type="Proteomes" id="UP000054516"/>
    </source>
</evidence>